<proteinExistence type="predicted"/>
<protein>
    <submittedName>
        <fullName evidence="1">Uncharacterized protein</fullName>
    </submittedName>
</protein>
<dbReference type="EMBL" id="VIFK01000544">
    <property type="protein sequence ID" value="TQE92855.1"/>
    <property type="molecule type" value="Genomic_DNA"/>
</dbReference>
<dbReference type="AlphaFoldDB" id="A0A540V805"/>
<sequence length="107" mass="11921">MAVIQAQAKIVLDDEIPRGKKVVRKEFSQGHVRPVALRIDGPDEVAYISIEYELVERLGKVLARKFAGPAGIIIPKLIKRGVYRGLAELFARRFGVRSGAIGHSRMR</sequence>
<reference evidence="1 2" key="1">
    <citation type="submission" date="2019-06" db="EMBL/GenBank/DDBJ databases">
        <title>Metagenome assembled Genome of Spiribacter salinus SL48-SHIP from the microbial mat of Salt Lake 48 (Novosibirsk region, Russia).</title>
        <authorList>
            <person name="Shipova A."/>
            <person name="Rozanov A.S."/>
            <person name="Bryanskaya A.V."/>
            <person name="Peltek S.E."/>
        </authorList>
    </citation>
    <scope>NUCLEOTIDE SEQUENCE [LARGE SCALE GENOMIC DNA]</scope>
    <source>
        <strain evidence="1">SL48-SHIP-2</strain>
    </source>
</reference>
<accession>A0A540V805</accession>
<comment type="caution">
    <text evidence="1">The sequence shown here is derived from an EMBL/GenBank/DDBJ whole genome shotgun (WGS) entry which is preliminary data.</text>
</comment>
<gene>
    <name evidence="1" type="ORF">FKY71_18910</name>
</gene>
<evidence type="ECO:0000313" key="2">
    <source>
        <dbReference type="Proteomes" id="UP000315400"/>
    </source>
</evidence>
<evidence type="ECO:0000313" key="1">
    <source>
        <dbReference type="EMBL" id="TQE92855.1"/>
    </source>
</evidence>
<dbReference type="Proteomes" id="UP000315400">
    <property type="component" value="Unassembled WGS sequence"/>
</dbReference>
<organism evidence="1 2">
    <name type="scientific">Spiribacter salinus</name>
    <dbReference type="NCBI Taxonomy" id="1335746"/>
    <lineage>
        <taxon>Bacteria</taxon>
        <taxon>Pseudomonadati</taxon>
        <taxon>Pseudomonadota</taxon>
        <taxon>Gammaproteobacteria</taxon>
        <taxon>Chromatiales</taxon>
        <taxon>Ectothiorhodospiraceae</taxon>
        <taxon>Spiribacter</taxon>
    </lineage>
</organism>
<name>A0A540V805_9GAMM</name>